<dbReference type="Proteomes" id="UP000429211">
    <property type="component" value="Unassembled WGS sequence"/>
</dbReference>
<gene>
    <name evidence="2" type="ORF">GBB04_09880</name>
</gene>
<dbReference type="EMBL" id="WDPD01000014">
    <property type="protein sequence ID" value="KAB7459524.1"/>
    <property type="molecule type" value="Genomic_DNA"/>
</dbReference>
<comment type="caution">
    <text evidence="2">The sequence shown here is derived from an EMBL/GenBank/DDBJ whole genome shotgun (WGS) entry which is preliminary data.</text>
</comment>
<evidence type="ECO:0000313" key="2">
    <source>
        <dbReference type="EMBL" id="KAB7459524.1"/>
    </source>
</evidence>
<evidence type="ECO:0000256" key="1">
    <source>
        <dbReference type="SAM" id="MobiDB-lite"/>
    </source>
</evidence>
<dbReference type="AlphaFoldDB" id="A0A7J5TFI4"/>
<sequence>MSTGFQSLRVGSGKTRGISSSDRLVSSILTCFIIKGVPTVMPPKRKGNNEPYMNHIHGADPCLARRWGIICFYAPVSVWFVIEWMMSHAMGSFEEGEAMLADDLKAVQRKIVKDSFADKMAALKKQEAEFSDLVGDLFALRSLHDSLQEKMNAYRDTYLHRDKARLVLEAGVTTAELRYIMSASTSLEAQAGEEARHGEENETPAQSDMVQE</sequence>
<feature type="compositionally biased region" description="Polar residues" evidence="1">
    <location>
        <begin position="203"/>
        <end position="212"/>
    </location>
</feature>
<accession>A0A7J5TFI4</accession>
<feature type="region of interest" description="Disordered" evidence="1">
    <location>
        <begin position="189"/>
        <end position="212"/>
    </location>
</feature>
<reference evidence="2 3" key="1">
    <citation type="journal article" date="2019" name="Nat. Med.">
        <title>A library of human gut bacterial isolates paired with longitudinal multiomics data enables mechanistic microbiome research.</title>
        <authorList>
            <person name="Poyet M."/>
            <person name="Groussin M."/>
            <person name="Gibbons S.M."/>
            <person name="Avila-Pacheco J."/>
            <person name="Jiang X."/>
            <person name="Kearney S.M."/>
            <person name="Perrotta A.R."/>
            <person name="Berdy B."/>
            <person name="Zhao S."/>
            <person name="Lieberman T.D."/>
            <person name="Swanson P.K."/>
            <person name="Smith M."/>
            <person name="Roesemann S."/>
            <person name="Alexander J.E."/>
            <person name="Rich S.A."/>
            <person name="Livny J."/>
            <person name="Vlamakis H."/>
            <person name="Clish C."/>
            <person name="Bullock K."/>
            <person name="Deik A."/>
            <person name="Scott J."/>
            <person name="Pierce K.A."/>
            <person name="Xavier R.J."/>
            <person name="Alm E.J."/>
        </authorList>
    </citation>
    <scope>NUCLEOTIDE SEQUENCE [LARGE SCALE GENOMIC DNA]</scope>
    <source>
        <strain evidence="2 3">BIOML-A2</strain>
    </source>
</reference>
<proteinExistence type="predicted"/>
<dbReference type="RefSeq" id="WP_129880187.1">
    <property type="nucleotide sequence ID" value="NZ_JBDMJT010000005.1"/>
</dbReference>
<organism evidence="2 3">
    <name type="scientific">Bifidobacterium dentium</name>
    <dbReference type="NCBI Taxonomy" id="1689"/>
    <lineage>
        <taxon>Bacteria</taxon>
        <taxon>Bacillati</taxon>
        <taxon>Actinomycetota</taxon>
        <taxon>Actinomycetes</taxon>
        <taxon>Bifidobacteriales</taxon>
        <taxon>Bifidobacteriaceae</taxon>
        <taxon>Bifidobacterium</taxon>
    </lineage>
</organism>
<name>A0A7J5TFI4_9BIFI</name>
<protein>
    <submittedName>
        <fullName evidence="2">Uncharacterized protein</fullName>
    </submittedName>
</protein>
<evidence type="ECO:0000313" key="3">
    <source>
        <dbReference type="Proteomes" id="UP000429211"/>
    </source>
</evidence>